<evidence type="ECO:0000313" key="2">
    <source>
        <dbReference type="EMBL" id="UMB67963.1"/>
    </source>
</evidence>
<keyword evidence="3" id="KW-1185">Reference proteome</keyword>
<dbReference type="EMBL" id="CP092488">
    <property type="protein sequence ID" value="UMB67963.1"/>
    <property type="molecule type" value="Genomic_DNA"/>
</dbReference>
<evidence type="ECO:0008006" key="4">
    <source>
        <dbReference type="Google" id="ProtNLM"/>
    </source>
</evidence>
<feature type="signal peptide" evidence="1">
    <location>
        <begin position="1"/>
        <end position="37"/>
    </location>
</feature>
<dbReference type="Proteomes" id="UP001055336">
    <property type="component" value="Chromosome"/>
</dbReference>
<gene>
    <name evidence="2" type="ORF">MKK62_15940</name>
</gene>
<proteinExistence type="predicted"/>
<protein>
    <recommendedName>
        <fullName evidence="4">PE-PGRS family protein</fullName>
    </recommendedName>
</protein>
<evidence type="ECO:0000256" key="1">
    <source>
        <dbReference type="SAM" id="SignalP"/>
    </source>
</evidence>
<organism evidence="2 3">
    <name type="scientific">Mycobacterium paraterrae</name>
    <dbReference type="NCBI Taxonomy" id="577492"/>
    <lineage>
        <taxon>Bacteria</taxon>
        <taxon>Bacillati</taxon>
        <taxon>Actinomycetota</taxon>
        <taxon>Actinomycetes</taxon>
        <taxon>Mycobacteriales</taxon>
        <taxon>Mycobacteriaceae</taxon>
        <taxon>Mycobacterium</taxon>
    </lineage>
</organism>
<evidence type="ECO:0000313" key="3">
    <source>
        <dbReference type="Proteomes" id="UP001055336"/>
    </source>
</evidence>
<accession>A0ABY3VFB3</accession>
<keyword evidence="1" id="KW-0732">Signal</keyword>
<reference evidence="2" key="1">
    <citation type="submission" date="2022-08" db="EMBL/GenBank/DDBJ databases">
        <title>Whole genome sequencing of non-tuberculosis mycobacteria type-strains.</title>
        <authorList>
            <person name="Igarashi Y."/>
            <person name="Osugi A."/>
            <person name="Mitarai S."/>
        </authorList>
    </citation>
    <scope>NUCLEOTIDE SEQUENCE</scope>
    <source>
        <strain evidence="2">DSM 45127</strain>
    </source>
</reference>
<feature type="chain" id="PRO_5047468813" description="PE-PGRS family protein" evidence="1">
    <location>
        <begin position="38"/>
        <end position="317"/>
    </location>
</feature>
<sequence length="317" mass="32644">MSRKQFNGRGPRAAFTFTTAVGGAIATAALGMGAANAAPFVDPYGPNDAYAELFGAAGTQGADNHLLDVNAALANPAEYQIFVNDVHAFEEAPFEHGISNLINAIDPSAFYEQTTAGVTGTIAESGGAYLVPDDALGYLATGLDYGLLTPTGLNYVLTPLIDILLGEPPAGAAAAAVDTPYVDTYAPGDAYTTLFGAEGAQGAANHLFDVNAALANPEQYQIFYNDVVAFEEAPFEHGLTNLINAIDPSAFYEQVSTGITGTIADSGGAYLVPDDFLGYLATGLDYGLLTPTGLNFVLTPLIDILLGEAPASVASAI</sequence>
<name>A0ABY3VFB3_9MYCO</name>
<dbReference type="RefSeq" id="WP_240258428.1">
    <property type="nucleotide sequence ID" value="NZ_CP092488.2"/>
</dbReference>